<evidence type="ECO:0000256" key="3">
    <source>
        <dbReference type="ARBA" id="ARBA00022723"/>
    </source>
</evidence>
<name>A0A7G6VSM1_9SPHN</name>
<sequence>MRSLRRRPLDIAARQSADVLTSFQREAWTNIVFSLTRRCPLACEHCITNSLPSTAMPVLGSEEAGIWASQLKALADRGLKHVTFTGGEPTLAFNALEVLARSASEADLETALVTAATWANSDRQIHRTVDRLAPHIAMWDIGHDSFHAGRLELGRLAIALDVLRQCGARVVIRFCKRADGTDRDYLEKVRGIAGKDIGVMVQPVHELGRADAHMCEDNGSALDVPCLSTGLFVREDGSTGPCCGGLGYAGRYSHPFAYGNVNETGLLHAWRKWRQDRLLRLQRLVGLRPLLAQLQRSDRLDPRALQGNHVCETCTHLWGDGGKEAETARRWGEESLTTAVLDGVETQLYGNVWQEDLSGDFADGVER</sequence>
<dbReference type="Gene3D" id="3.20.20.70">
    <property type="entry name" value="Aldolase class I"/>
    <property type="match status" value="1"/>
</dbReference>
<accession>A0A7G6VSM1</accession>
<dbReference type="InterPro" id="IPR013785">
    <property type="entry name" value="Aldolase_TIM"/>
</dbReference>
<keyword evidence="3" id="KW-0479">Metal-binding</keyword>
<evidence type="ECO:0000256" key="4">
    <source>
        <dbReference type="ARBA" id="ARBA00023004"/>
    </source>
</evidence>
<feature type="domain" description="Radical SAM core" evidence="6">
    <location>
        <begin position="34"/>
        <end position="134"/>
    </location>
</feature>
<dbReference type="PANTHER" id="PTHR11228:SF7">
    <property type="entry name" value="PQQA PEPTIDE CYCLASE"/>
    <property type="match status" value="1"/>
</dbReference>
<keyword evidence="4" id="KW-0408">Iron</keyword>
<dbReference type="RefSeq" id="WP_185883983.1">
    <property type="nucleotide sequence ID" value="NZ_CP060052.1"/>
</dbReference>
<dbReference type="AlphaFoldDB" id="A0A7G6VSM1"/>
<evidence type="ECO:0000256" key="1">
    <source>
        <dbReference type="ARBA" id="ARBA00001966"/>
    </source>
</evidence>
<dbReference type="InterPro" id="IPR050377">
    <property type="entry name" value="Radical_SAM_PqqE_MftC-like"/>
</dbReference>
<dbReference type="GO" id="GO:0051536">
    <property type="term" value="F:iron-sulfur cluster binding"/>
    <property type="evidence" value="ECO:0007669"/>
    <property type="project" value="UniProtKB-KW"/>
</dbReference>
<dbReference type="PANTHER" id="PTHR11228">
    <property type="entry name" value="RADICAL SAM DOMAIN PROTEIN"/>
    <property type="match status" value="1"/>
</dbReference>
<comment type="cofactor">
    <cofactor evidence="1">
        <name>[4Fe-4S] cluster</name>
        <dbReference type="ChEBI" id="CHEBI:49883"/>
    </cofactor>
</comment>
<dbReference type="InterPro" id="IPR007197">
    <property type="entry name" value="rSAM"/>
</dbReference>
<evidence type="ECO:0000259" key="6">
    <source>
        <dbReference type="Pfam" id="PF04055"/>
    </source>
</evidence>
<dbReference type="InterPro" id="IPR058240">
    <property type="entry name" value="rSAM_sf"/>
</dbReference>
<evidence type="ECO:0000256" key="5">
    <source>
        <dbReference type="ARBA" id="ARBA00023014"/>
    </source>
</evidence>
<protein>
    <submittedName>
        <fullName evidence="7">Radical SAM protein</fullName>
    </submittedName>
</protein>
<dbReference type="Pfam" id="PF04055">
    <property type="entry name" value="Radical_SAM"/>
    <property type="match status" value="1"/>
</dbReference>
<organism evidence="7 8">
    <name type="scientific">Croceicoccus marinus</name>
    <dbReference type="NCBI Taxonomy" id="450378"/>
    <lineage>
        <taxon>Bacteria</taxon>
        <taxon>Pseudomonadati</taxon>
        <taxon>Pseudomonadota</taxon>
        <taxon>Alphaproteobacteria</taxon>
        <taxon>Sphingomonadales</taxon>
        <taxon>Erythrobacteraceae</taxon>
        <taxon>Croceicoccus</taxon>
    </lineage>
</organism>
<evidence type="ECO:0000313" key="8">
    <source>
        <dbReference type="Proteomes" id="UP000515297"/>
    </source>
</evidence>
<dbReference type="CDD" id="cd01335">
    <property type="entry name" value="Radical_SAM"/>
    <property type="match status" value="1"/>
</dbReference>
<dbReference type="SFLD" id="SFLDS00029">
    <property type="entry name" value="Radical_SAM"/>
    <property type="match status" value="1"/>
</dbReference>
<evidence type="ECO:0000256" key="2">
    <source>
        <dbReference type="ARBA" id="ARBA00022691"/>
    </source>
</evidence>
<keyword evidence="5" id="KW-0411">Iron-sulfur</keyword>
<proteinExistence type="predicted"/>
<keyword evidence="2" id="KW-0949">S-adenosyl-L-methionine</keyword>
<dbReference type="SUPFAM" id="SSF102114">
    <property type="entry name" value="Radical SAM enzymes"/>
    <property type="match status" value="1"/>
</dbReference>
<gene>
    <name evidence="7" type="ORF">H4O24_12375</name>
</gene>
<dbReference type="Proteomes" id="UP000515297">
    <property type="component" value="Chromosome"/>
</dbReference>
<reference evidence="7 8" key="1">
    <citation type="submission" date="2020-08" db="EMBL/GenBank/DDBJ databases">
        <authorList>
            <person name="Liu G."/>
            <person name="Sun C."/>
        </authorList>
    </citation>
    <scope>NUCLEOTIDE SEQUENCE [LARGE SCALE GENOMIC DNA]</scope>
    <source>
        <strain evidence="7 8">OT19</strain>
    </source>
</reference>
<evidence type="ECO:0000313" key="7">
    <source>
        <dbReference type="EMBL" id="QNE04736.1"/>
    </source>
</evidence>
<dbReference type="EMBL" id="CP060052">
    <property type="protein sequence ID" value="QNE04736.1"/>
    <property type="molecule type" value="Genomic_DNA"/>
</dbReference>
<dbReference type="GO" id="GO:0003824">
    <property type="term" value="F:catalytic activity"/>
    <property type="evidence" value="ECO:0007669"/>
    <property type="project" value="InterPro"/>
</dbReference>
<dbReference type="GO" id="GO:0046872">
    <property type="term" value="F:metal ion binding"/>
    <property type="evidence" value="ECO:0007669"/>
    <property type="project" value="UniProtKB-KW"/>
</dbReference>